<feature type="compositionally biased region" description="Low complexity" evidence="1">
    <location>
        <begin position="309"/>
        <end position="322"/>
    </location>
</feature>
<protein>
    <recommendedName>
        <fullName evidence="4">DUF3527 domain-containing protein</fullName>
    </recommendedName>
</protein>
<dbReference type="AlphaFoldDB" id="A0A200R4U0"/>
<feature type="compositionally biased region" description="Pro residues" evidence="1">
    <location>
        <begin position="986"/>
        <end position="996"/>
    </location>
</feature>
<reference evidence="2 3" key="1">
    <citation type="journal article" date="2017" name="Mol. Plant">
        <title>The Genome of Medicinal Plant Macleaya cordata Provides New Insights into Benzylisoquinoline Alkaloids Metabolism.</title>
        <authorList>
            <person name="Liu X."/>
            <person name="Liu Y."/>
            <person name="Huang P."/>
            <person name="Ma Y."/>
            <person name="Qing Z."/>
            <person name="Tang Q."/>
            <person name="Cao H."/>
            <person name="Cheng P."/>
            <person name="Zheng Y."/>
            <person name="Yuan Z."/>
            <person name="Zhou Y."/>
            <person name="Liu J."/>
            <person name="Tang Z."/>
            <person name="Zhuo Y."/>
            <person name="Zhang Y."/>
            <person name="Yu L."/>
            <person name="Huang J."/>
            <person name="Yang P."/>
            <person name="Peng Q."/>
            <person name="Zhang J."/>
            <person name="Jiang W."/>
            <person name="Zhang Z."/>
            <person name="Lin K."/>
            <person name="Ro D.K."/>
            <person name="Chen X."/>
            <person name="Xiong X."/>
            <person name="Shang Y."/>
            <person name="Huang S."/>
            <person name="Zeng J."/>
        </authorList>
    </citation>
    <scope>NUCLEOTIDE SEQUENCE [LARGE SCALE GENOMIC DNA]</scope>
    <source>
        <strain evidence="3">cv. BLH2017</strain>
        <tissue evidence="2">Root</tissue>
    </source>
</reference>
<feature type="compositionally biased region" description="Low complexity" evidence="1">
    <location>
        <begin position="143"/>
        <end position="169"/>
    </location>
</feature>
<feature type="region of interest" description="Disordered" evidence="1">
    <location>
        <begin position="140"/>
        <end position="196"/>
    </location>
</feature>
<feature type="compositionally biased region" description="Polar residues" evidence="1">
    <location>
        <begin position="380"/>
        <end position="398"/>
    </location>
</feature>
<feature type="region of interest" description="Disordered" evidence="1">
    <location>
        <begin position="500"/>
        <end position="520"/>
    </location>
</feature>
<organism evidence="2 3">
    <name type="scientific">Macleaya cordata</name>
    <name type="common">Five-seeded plume-poppy</name>
    <name type="synonym">Bocconia cordata</name>
    <dbReference type="NCBI Taxonomy" id="56857"/>
    <lineage>
        <taxon>Eukaryota</taxon>
        <taxon>Viridiplantae</taxon>
        <taxon>Streptophyta</taxon>
        <taxon>Embryophyta</taxon>
        <taxon>Tracheophyta</taxon>
        <taxon>Spermatophyta</taxon>
        <taxon>Magnoliopsida</taxon>
        <taxon>Ranunculales</taxon>
        <taxon>Papaveraceae</taxon>
        <taxon>Papaveroideae</taxon>
        <taxon>Macleaya</taxon>
    </lineage>
</organism>
<evidence type="ECO:0008006" key="4">
    <source>
        <dbReference type="Google" id="ProtNLM"/>
    </source>
</evidence>
<evidence type="ECO:0000313" key="3">
    <source>
        <dbReference type="Proteomes" id="UP000195402"/>
    </source>
</evidence>
<dbReference type="Proteomes" id="UP000195402">
    <property type="component" value="Unassembled WGS sequence"/>
</dbReference>
<gene>
    <name evidence="2" type="ORF">BVC80_1835g107</name>
</gene>
<sequence length="996" mass="109788">MEPVKFVDFLLDHRNSSRISKEAKVKINPAKQSLKLGDKLKIENPSSQSYAYLHQDTKHNIGERPFFPSKSSGSHDKQSFERKAIKDDELVKHMSKLPRYLQHVEREENLQKKVLNFGVLDWQRVEKWKYNEKQVPCRITKYSPSTSNSSSPFSTVGSSTLSTGSDSGTLAHPRKESSSLSSHLTSSSNEIHSRGVKPLRGNLAAVQDLKALDKRASVGKQNLRGTDATNCSKIKLEIGNKKSSGSRIMTEIRTSPSSEYSEVLVCPEGRTKASEDEYTRGTKKFQEFTLPDQRCPGRNKTIVLLLPRSSSRKSCSGASQQSESTKLSDGRSTTEANRRRSSDSYFTNEVQFAVPDPVISHSSPLTCGIESSKHLDKTPLSKQSDMNQQSESTKLNNGKSREVNRRRFPDSHRANEAQYAELNSDIPHSSPLTCGVEISKQPNVNFCPVESQDPKVPSDSAEMPSVQSKDKLAEETKSTVKHTKIVVVEPTNGPGLKATEAAAAKSRNPSPNRPSVGLGRMSRSFSFKEGSPLPLLSSTYVAAKSGPVGSDSCVENSNREKVNANSKSRSSPLRRLLDPLLKPKATNRLNTTVSFQDESSPMKSISESSNQRLDSSDSQPVKRNLNFSNCAPTNSDGLHQEKKQLTSMVQALLQVTVRNGLPWFTFAVDKNSDVLAATMKKISICGKYDCSWIYTFYSFHQVTKKSGGWMSQGSKVKSREYVPNIVGEMKVSGAQCPTFTRHKTKYQCMMREFVLVGVVPRQAGEDTVDFQQKSELAAIIVKVPKETTETSLGDGWKKDNHTDLSKMRLPECLPDEKCCSDAASTVVLLPSGVHGLPASGVPSPLIDRWKSGGSCDCGGWDVGCKLRVLSNLEQHSDSENSCSPKARNATDQFDLFVQGGDKEQSPFFSLTTYKKGIYSIDFNSSISTLQAFSVCIAFLHSRNLVELSEMGNLFEETTSQEPVSVKTNNMKVPTRIEGKGTSNSAPFPPHSPIGRV</sequence>
<feature type="region of interest" description="Disordered" evidence="1">
    <location>
        <begin position="451"/>
        <end position="477"/>
    </location>
</feature>
<feature type="compositionally biased region" description="Low complexity" evidence="1">
    <location>
        <begin position="599"/>
        <end position="609"/>
    </location>
</feature>
<keyword evidence="3" id="KW-1185">Reference proteome</keyword>
<feature type="compositionally biased region" description="Low complexity" evidence="1">
    <location>
        <begin position="178"/>
        <end position="188"/>
    </location>
</feature>
<dbReference type="InterPro" id="IPR021916">
    <property type="entry name" value="DUF3527"/>
</dbReference>
<dbReference type="InParanoid" id="A0A200R4U0"/>
<dbReference type="EMBL" id="MVGT01000437">
    <property type="protein sequence ID" value="OVA17731.1"/>
    <property type="molecule type" value="Genomic_DNA"/>
</dbReference>
<dbReference type="STRING" id="56857.A0A200R4U0"/>
<feature type="compositionally biased region" description="Polar residues" evidence="1">
    <location>
        <begin position="323"/>
        <end position="335"/>
    </location>
</feature>
<feature type="compositionally biased region" description="Basic and acidic residues" evidence="1">
    <location>
        <begin position="73"/>
        <end position="85"/>
    </location>
</feature>
<proteinExistence type="predicted"/>
<feature type="region of interest" description="Disordered" evidence="1">
    <location>
        <begin position="309"/>
        <end position="342"/>
    </location>
</feature>
<feature type="region of interest" description="Disordered" evidence="1">
    <location>
        <begin position="546"/>
        <end position="639"/>
    </location>
</feature>
<name>A0A200R4U0_MACCD</name>
<accession>A0A200R4U0</accession>
<feature type="compositionally biased region" description="Polar residues" evidence="1">
    <location>
        <begin position="610"/>
        <end position="637"/>
    </location>
</feature>
<feature type="compositionally biased region" description="Basic and acidic residues" evidence="1">
    <location>
        <begin position="468"/>
        <end position="477"/>
    </location>
</feature>
<dbReference type="Pfam" id="PF12043">
    <property type="entry name" value="DUF3527"/>
    <property type="match status" value="2"/>
</dbReference>
<dbReference type="FunCoup" id="A0A200R4U0">
    <property type="interactions" value="1780"/>
</dbReference>
<dbReference type="PANTHER" id="PTHR31390:SF12">
    <property type="entry name" value="PUTATIVE (DUF3527)-RELATED"/>
    <property type="match status" value="1"/>
</dbReference>
<evidence type="ECO:0000313" key="2">
    <source>
        <dbReference type="EMBL" id="OVA17731.1"/>
    </source>
</evidence>
<dbReference type="OrthoDB" id="1898655at2759"/>
<evidence type="ECO:0000256" key="1">
    <source>
        <dbReference type="SAM" id="MobiDB-lite"/>
    </source>
</evidence>
<feature type="compositionally biased region" description="Low complexity" evidence="1">
    <location>
        <begin position="566"/>
        <end position="584"/>
    </location>
</feature>
<feature type="compositionally biased region" description="Polar residues" evidence="1">
    <location>
        <begin position="587"/>
        <end position="598"/>
    </location>
</feature>
<dbReference type="OMA" id="RLEKWQY"/>
<feature type="region of interest" description="Disordered" evidence="1">
    <location>
        <begin position="62"/>
        <end position="85"/>
    </location>
</feature>
<comment type="caution">
    <text evidence="2">The sequence shown here is derived from an EMBL/GenBank/DDBJ whole genome shotgun (WGS) entry which is preliminary data.</text>
</comment>
<dbReference type="PANTHER" id="PTHR31390">
    <property type="entry name" value="EXPRESSED PROTEIN"/>
    <property type="match status" value="1"/>
</dbReference>
<feature type="region of interest" description="Disordered" evidence="1">
    <location>
        <begin position="370"/>
        <end position="406"/>
    </location>
</feature>
<feature type="region of interest" description="Disordered" evidence="1">
    <location>
        <begin position="974"/>
        <end position="996"/>
    </location>
</feature>